<evidence type="ECO:0000313" key="4">
    <source>
        <dbReference type="Proteomes" id="UP000539064"/>
    </source>
</evidence>
<dbReference type="InterPro" id="IPR014284">
    <property type="entry name" value="RNA_pol_sigma-70_dom"/>
</dbReference>
<dbReference type="RefSeq" id="WP_185426802.1">
    <property type="nucleotide sequence ID" value="NZ_JAARRV010000006.1"/>
</dbReference>
<dbReference type="InterPro" id="IPR013249">
    <property type="entry name" value="RNA_pol_sigma70_r4_t2"/>
</dbReference>
<evidence type="ECO:0000313" key="5">
    <source>
        <dbReference type="Proteomes" id="UP000548082"/>
    </source>
</evidence>
<sequence>MMENSNQKRDEQWKKHKQHTFDSFCKKIIRNELVDFYRELKRQRANEVSLNIIREQPIFHDISDDYTFLINGMEIVVQDNLLGAALEKLDDRKREVVLLSYFLNLTDVEIAKRFDMSTRKLNRLRHKTLVELKKIIKMEEG</sequence>
<dbReference type="GO" id="GO:0006352">
    <property type="term" value="P:DNA-templated transcription initiation"/>
    <property type="evidence" value="ECO:0007669"/>
    <property type="project" value="InterPro"/>
</dbReference>
<reference evidence="4 5" key="1">
    <citation type="submission" date="2020-03" db="EMBL/GenBank/DDBJ databases">
        <title>Soil Listeria distribution.</title>
        <authorList>
            <person name="Liao J."/>
            <person name="Wiedmann M."/>
        </authorList>
    </citation>
    <scope>NUCLEOTIDE SEQUENCE [LARGE SCALE GENOMIC DNA]</scope>
    <source>
        <strain evidence="2 4">FSL L7-0978</strain>
        <strain evidence="3 5">FSL L7-0990</strain>
    </source>
</reference>
<dbReference type="Gene3D" id="1.10.10.10">
    <property type="entry name" value="Winged helix-like DNA-binding domain superfamily/Winged helix DNA-binding domain"/>
    <property type="match status" value="1"/>
</dbReference>
<dbReference type="EMBL" id="JAARVG010000014">
    <property type="protein sequence ID" value="MBC1794479.1"/>
    <property type="molecule type" value="Genomic_DNA"/>
</dbReference>
<dbReference type="InterPro" id="IPR013324">
    <property type="entry name" value="RNA_pol_sigma_r3/r4-like"/>
</dbReference>
<protein>
    <submittedName>
        <fullName evidence="2">Sigma-70 family RNA polymerase sigma factor</fullName>
    </submittedName>
</protein>
<dbReference type="Pfam" id="PF08281">
    <property type="entry name" value="Sigma70_r4_2"/>
    <property type="match status" value="1"/>
</dbReference>
<proteinExistence type="predicted"/>
<name>A0A7X0XZ77_9LIST</name>
<dbReference type="EMBL" id="JAARVD010000008">
    <property type="protein sequence ID" value="MBC1797998.1"/>
    <property type="molecule type" value="Genomic_DNA"/>
</dbReference>
<comment type="caution">
    <text evidence="2">The sequence shown here is derived from an EMBL/GenBank/DDBJ whole genome shotgun (WGS) entry which is preliminary data.</text>
</comment>
<evidence type="ECO:0000313" key="3">
    <source>
        <dbReference type="EMBL" id="MBC1797998.1"/>
    </source>
</evidence>
<feature type="domain" description="RNA polymerase sigma factor 70 region 4 type 2" evidence="1">
    <location>
        <begin position="81"/>
        <end position="129"/>
    </location>
</feature>
<organism evidence="2 4">
    <name type="scientific">Listeria booriae</name>
    <dbReference type="NCBI Taxonomy" id="1552123"/>
    <lineage>
        <taxon>Bacteria</taxon>
        <taxon>Bacillati</taxon>
        <taxon>Bacillota</taxon>
        <taxon>Bacilli</taxon>
        <taxon>Bacillales</taxon>
        <taxon>Listeriaceae</taxon>
        <taxon>Listeria</taxon>
    </lineage>
</organism>
<dbReference type="Proteomes" id="UP000548082">
    <property type="component" value="Unassembled WGS sequence"/>
</dbReference>
<dbReference type="NCBIfam" id="TIGR02937">
    <property type="entry name" value="sigma70-ECF"/>
    <property type="match status" value="1"/>
</dbReference>
<dbReference type="AlphaFoldDB" id="A0A7X0XZ77"/>
<dbReference type="GO" id="GO:0003700">
    <property type="term" value="F:DNA-binding transcription factor activity"/>
    <property type="evidence" value="ECO:0007669"/>
    <property type="project" value="InterPro"/>
</dbReference>
<dbReference type="SUPFAM" id="SSF88659">
    <property type="entry name" value="Sigma3 and sigma4 domains of RNA polymerase sigma factors"/>
    <property type="match status" value="1"/>
</dbReference>
<evidence type="ECO:0000313" key="2">
    <source>
        <dbReference type="EMBL" id="MBC1794479.1"/>
    </source>
</evidence>
<dbReference type="Proteomes" id="UP000539064">
    <property type="component" value="Unassembled WGS sequence"/>
</dbReference>
<evidence type="ECO:0000259" key="1">
    <source>
        <dbReference type="Pfam" id="PF08281"/>
    </source>
</evidence>
<gene>
    <name evidence="2" type="ORF">HCA52_13690</name>
    <name evidence="3" type="ORF">HCA55_14780</name>
</gene>
<accession>A0A7X0XZ77</accession>
<dbReference type="InterPro" id="IPR036388">
    <property type="entry name" value="WH-like_DNA-bd_sf"/>
</dbReference>